<evidence type="ECO:0000256" key="6">
    <source>
        <dbReference type="ARBA" id="ARBA00022989"/>
    </source>
</evidence>
<dbReference type="InterPro" id="IPR051050">
    <property type="entry name" value="Lipid_II_flippase_MurJ/MviN"/>
</dbReference>
<keyword evidence="5" id="KW-0573">Peptidoglycan synthesis</keyword>
<dbReference type="PRINTS" id="PR01806">
    <property type="entry name" value="VIRFACTRMVIN"/>
</dbReference>
<evidence type="ECO:0000256" key="4">
    <source>
        <dbReference type="ARBA" id="ARBA00022960"/>
    </source>
</evidence>
<dbReference type="GO" id="GO:0005886">
    <property type="term" value="C:plasma membrane"/>
    <property type="evidence" value="ECO:0007669"/>
    <property type="project" value="UniProtKB-SubCell"/>
</dbReference>
<feature type="transmembrane region" description="Helical" evidence="8">
    <location>
        <begin position="436"/>
        <end position="456"/>
    </location>
</feature>
<keyword evidence="4" id="KW-0133">Cell shape</keyword>
<dbReference type="AlphaFoldDB" id="A0A852X5N6"/>
<evidence type="ECO:0000256" key="1">
    <source>
        <dbReference type="ARBA" id="ARBA00004651"/>
    </source>
</evidence>
<dbReference type="InterPro" id="IPR004268">
    <property type="entry name" value="MurJ"/>
</dbReference>
<evidence type="ECO:0000313" key="10">
    <source>
        <dbReference type="Proteomes" id="UP000592181"/>
    </source>
</evidence>
<dbReference type="GO" id="GO:0015648">
    <property type="term" value="F:lipid-linked peptidoglycan transporter activity"/>
    <property type="evidence" value="ECO:0007669"/>
    <property type="project" value="TreeGrafter"/>
</dbReference>
<keyword evidence="3 8" id="KW-0812">Transmembrane</keyword>
<evidence type="ECO:0000256" key="2">
    <source>
        <dbReference type="ARBA" id="ARBA00022475"/>
    </source>
</evidence>
<feature type="transmembrane region" description="Helical" evidence="8">
    <location>
        <begin position="335"/>
        <end position="360"/>
    </location>
</feature>
<comment type="caution">
    <text evidence="9">The sequence shown here is derived from an EMBL/GenBank/DDBJ whole genome shotgun (WGS) entry which is preliminary data.</text>
</comment>
<dbReference type="GO" id="GO:0008360">
    <property type="term" value="P:regulation of cell shape"/>
    <property type="evidence" value="ECO:0007669"/>
    <property type="project" value="UniProtKB-KW"/>
</dbReference>
<feature type="transmembrane region" description="Helical" evidence="8">
    <location>
        <begin position="293"/>
        <end position="314"/>
    </location>
</feature>
<feature type="transmembrane region" description="Helical" evidence="8">
    <location>
        <begin position="61"/>
        <end position="80"/>
    </location>
</feature>
<name>A0A852X5N6_9MICO</name>
<feature type="transmembrane region" description="Helical" evidence="8">
    <location>
        <begin position="521"/>
        <end position="546"/>
    </location>
</feature>
<reference evidence="9 10" key="1">
    <citation type="submission" date="2020-07" db="EMBL/GenBank/DDBJ databases">
        <title>Sequencing the genomes of 1000 actinobacteria strains.</title>
        <authorList>
            <person name="Klenk H.-P."/>
        </authorList>
    </citation>
    <scope>NUCLEOTIDE SEQUENCE [LARGE SCALE GENOMIC DNA]</scope>
    <source>
        <strain evidence="9 10">DSM 24723</strain>
    </source>
</reference>
<feature type="transmembrane region" description="Helical" evidence="8">
    <location>
        <begin position="143"/>
        <end position="163"/>
    </location>
</feature>
<protein>
    <submittedName>
        <fullName evidence="9">Putative peptidoglycan lipid II flippase</fullName>
    </submittedName>
</protein>
<evidence type="ECO:0000256" key="5">
    <source>
        <dbReference type="ARBA" id="ARBA00022984"/>
    </source>
</evidence>
<keyword evidence="10" id="KW-1185">Reference proteome</keyword>
<gene>
    <name evidence="9" type="ORF">BJY28_002795</name>
</gene>
<feature type="transmembrane region" description="Helical" evidence="8">
    <location>
        <begin position="372"/>
        <end position="391"/>
    </location>
</feature>
<dbReference type="GO" id="GO:0009252">
    <property type="term" value="P:peptidoglycan biosynthetic process"/>
    <property type="evidence" value="ECO:0007669"/>
    <property type="project" value="UniProtKB-KW"/>
</dbReference>
<feature type="transmembrane region" description="Helical" evidence="8">
    <location>
        <begin position="488"/>
        <end position="509"/>
    </location>
</feature>
<keyword evidence="2" id="KW-1003">Cell membrane</keyword>
<feature type="transmembrane region" description="Helical" evidence="8">
    <location>
        <begin position="403"/>
        <end position="424"/>
    </location>
</feature>
<comment type="subcellular location">
    <subcellularLocation>
        <location evidence="1">Cell membrane</location>
        <topology evidence="1">Multi-pass membrane protein</topology>
    </subcellularLocation>
</comment>
<dbReference type="GO" id="GO:0034204">
    <property type="term" value="P:lipid translocation"/>
    <property type="evidence" value="ECO:0007669"/>
    <property type="project" value="TreeGrafter"/>
</dbReference>
<feature type="transmembrane region" description="Helical" evidence="8">
    <location>
        <begin position="101"/>
        <end position="123"/>
    </location>
</feature>
<proteinExistence type="predicted"/>
<organism evidence="9 10">
    <name type="scientific">Janibacter alkaliphilus</name>
    <dbReference type="NCBI Taxonomy" id="1069963"/>
    <lineage>
        <taxon>Bacteria</taxon>
        <taxon>Bacillati</taxon>
        <taxon>Actinomycetota</taxon>
        <taxon>Actinomycetes</taxon>
        <taxon>Micrococcales</taxon>
        <taxon>Intrasporangiaceae</taxon>
        <taxon>Janibacter</taxon>
    </lineage>
</organism>
<evidence type="ECO:0000256" key="3">
    <source>
        <dbReference type="ARBA" id="ARBA00022692"/>
    </source>
</evidence>
<dbReference type="PANTHER" id="PTHR47019:SF1">
    <property type="entry name" value="LIPID II FLIPPASE MURJ"/>
    <property type="match status" value="1"/>
</dbReference>
<feature type="transmembrane region" description="Helical" evidence="8">
    <location>
        <begin position="210"/>
        <end position="230"/>
    </location>
</feature>
<keyword evidence="7 8" id="KW-0472">Membrane</keyword>
<keyword evidence="6 8" id="KW-1133">Transmembrane helix</keyword>
<evidence type="ECO:0000256" key="7">
    <source>
        <dbReference type="ARBA" id="ARBA00023136"/>
    </source>
</evidence>
<sequence>MTQGDQRPGGGGRIARAAGQVAVLTALGRIVGFARWLVFAATVGAAGVGTVYQSVNTVPNVVYEIAAGGVLAAVVVPLLAGRVRGVAAAGSEDADDVAGALLTRTLTLLLPLAVLLALTAPWISQALLGDLGSPAVELGTRLLVLFSPQVPLYGLGIVVTGVLQAHERFVAAAAAPLLSSLVVIATYLLYGLLVPPSTPPADLSTSGWMILGGGTTLGVVALSLPLLIAAGRAGIRLRPRWRLPAELTSRAARLAGAGIVGLLGQQIAVLVTLKVANRSGGDGTVVVHQYVQALYLLPYAVLAVPVATAAYPVIARVRERPEPAVRAVAGSLRTVVLLSAAAAAALIVVADPVGTVFAAIDRGDGDVALRAMPAGLAATAPGLVGFALAAVATRTLYARGSALAGGAAVALGWLVAATGPVLLLGPQDGPGSTLQVIGWSATLGMTLTAVLLTVLVRRGWGPGRGQGAPATAETASADGPREHRGPGVLAGLVPAAALAVVAVALAQALRVALIDRWPETTGAALVAGAAVAVLVAAAVALVAAAIDPAVRAALTRVVPVRTRGPR</sequence>
<dbReference type="Proteomes" id="UP000592181">
    <property type="component" value="Unassembled WGS sequence"/>
</dbReference>
<feature type="transmembrane region" description="Helical" evidence="8">
    <location>
        <begin position="170"/>
        <end position="190"/>
    </location>
</feature>
<feature type="transmembrane region" description="Helical" evidence="8">
    <location>
        <begin position="251"/>
        <end position="273"/>
    </location>
</feature>
<dbReference type="Pfam" id="PF03023">
    <property type="entry name" value="MurJ"/>
    <property type="match status" value="1"/>
</dbReference>
<dbReference type="EMBL" id="JACBZX010000001">
    <property type="protein sequence ID" value="NYG38326.1"/>
    <property type="molecule type" value="Genomic_DNA"/>
</dbReference>
<dbReference type="RefSeq" id="WP_179463540.1">
    <property type="nucleotide sequence ID" value="NZ_JACBZX010000001.1"/>
</dbReference>
<evidence type="ECO:0000256" key="8">
    <source>
        <dbReference type="SAM" id="Phobius"/>
    </source>
</evidence>
<evidence type="ECO:0000313" key="9">
    <source>
        <dbReference type="EMBL" id="NYG38326.1"/>
    </source>
</evidence>
<dbReference type="PANTHER" id="PTHR47019">
    <property type="entry name" value="LIPID II FLIPPASE MURJ"/>
    <property type="match status" value="1"/>
</dbReference>
<accession>A0A852X5N6</accession>